<comment type="caution">
    <text evidence="2">The sequence shown here is derived from an EMBL/GenBank/DDBJ whole genome shotgun (WGS) entry which is preliminary data.</text>
</comment>
<keyword evidence="1" id="KW-0812">Transmembrane</keyword>
<evidence type="ECO:0000256" key="1">
    <source>
        <dbReference type="SAM" id="Phobius"/>
    </source>
</evidence>
<keyword evidence="1" id="KW-0472">Membrane</keyword>
<accession>A0A9W6RR04</accession>
<evidence type="ECO:0000313" key="3">
    <source>
        <dbReference type="Proteomes" id="UP001165135"/>
    </source>
</evidence>
<keyword evidence="1" id="KW-1133">Transmembrane helix</keyword>
<reference evidence="2" key="1">
    <citation type="submission" date="2023-03" db="EMBL/GenBank/DDBJ databases">
        <title>Actinoallomurus iriomotensis NBRC 103681.</title>
        <authorList>
            <person name="Ichikawa N."/>
            <person name="Sato H."/>
            <person name="Tonouchi N."/>
        </authorList>
    </citation>
    <scope>NUCLEOTIDE SEQUENCE</scope>
    <source>
        <strain evidence="2">NBRC 103681</strain>
    </source>
</reference>
<evidence type="ECO:0000313" key="2">
    <source>
        <dbReference type="EMBL" id="GLY80239.1"/>
    </source>
</evidence>
<dbReference type="Proteomes" id="UP001165135">
    <property type="component" value="Unassembled WGS sequence"/>
</dbReference>
<gene>
    <name evidence="2" type="ORF">Airi01_085060</name>
</gene>
<dbReference type="RefSeq" id="WP_285632892.1">
    <property type="nucleotide sequence ID" value="NZ_BSTJ01000013.1"/>
</dbReference>
<dbReference type="AlphaFoldDB" id="A0A9W6RR04"/>
<sequence>MAEPAVRKTRKGTVVEVPVLGAVTLPPRDRLIFYAGLGVLAAFEVVEWPVAVIVGVGHMLADQRHWRDGQEVGEAMEQA</sequence>
<protein>
    <submittedName>
        <fullName evidence="2">Uncharacterized protein</fullName>
    </submittedName>
</protein>
<feature type="transmembrane region" description="Helical" evidence="1">
    <location>
        <begin position="31"/>
        <end position="57"/>
    </location>
</feature>
<organism evidence="2 3">
    <name type="scientific">Actinoallomurus iriomotensis</name>
    <dbReference type="NCBI Taxonomy" id="478107"/>
    <lineage>
        <taxon>Bacteria</taxon>
        <taxon>Bacillati</taxon>
        <taxon>Actinomycetota</taxon>
        <taxon>Actinomycetes</taxon>
        <taxon>Streptosporangiales</taxon>
        <taxon>Thermomonosporaceae</taxon>
        <taxon>Actinoallomurus</taxon>
    </lineage>
</organism>
<dbReference type="EMBL" id="BSTJ01000013">
    <property type="protein sequence ID" value="GLY80239.1"/>
    <property type="molecule type" value="Genomic_DNA"/>
</dbReference>
<name>A0A9W6RR04_9ACTN</name>
<proteinExistence type="predicted"/>